<evidence type="ECO:0000313" key="3">
    <source>
        <dbReference type="Proteomes" id="UP001595379"/>
    </source>
</evidence>
<dbReference type="InterPro" id="IPR021139">
    <property type="entry name" value="NYN"/>
</dbReference>
<name>A0ABV6ZXZ2_9PROT</name>
<reference evidence="3" key="1">
    <citation type="journal article" date="2019" name="Int. J. Syst. Evol. Microbiol.">
        <title>The Global Catalogue of Microorganisms (GCM) 10K type strain sequencing project: providing services to taxonomists for standard genome sequencing and annotation.</title>
        <authorList>
            <consortium name="The Broad Institute Genomics Platform"/>
            <consortium name="The Broad Institute Genome Sequencing Center for Infectious Disease"/>
            <person name="Wu L."/>
            <person name="Ma J."/>
        </authorList>
    </citation>
    <scope>NUCLEOTIDE SEQUENCE [LARGE SCALE GENOMIC DNA]</scope>
    <source>
        <strain evidence="3">KCTC 52487</strain>
    </source>
</reference>
<protein>
    <submittedName>
        <fullName evidence="2">NYN domain-containing protein</fullName>
    </submittedName>
</protein>
<gene>
    <name evidence="2" type="ORF">ACFOOR_09020</name>
</gene>
<dbReference type="CDD" id="cd18722">
    <property type="entry name" value="PIN_NicB-like"/>
    <property type="match status" value="1"/>
</dbReference>
<evidence type="ECO:0000259" key="1">
    <source>
        <dbReference type="Pfam" id="PF01936"/>
    </source>
</evidence>
<feature type="domain" description="NYN" evidence="1">
    <location>
        <begin position="2"/>
        <end position="160"/>
    </location>
</feature>
<dbReference type="EMBL" id="JBHRSV010000016">
    <property type="protein sequence ID" value="MFC2926247.1"/>
    <property type="molecule type" value="Genomic_DNA"/>
</dbReference>
<comment type="caution">
    <text evidence="2">The sequence shown here is derived from an EMBL/GenBank/DDBJ whole genome shotgun (WGS) entry which is preliminary data.</text>
</comment>
<organism evidence="2 3">
    <name type="scientific">Hyphobacterium vulgare</name>
    <dbReference type="NCBI Taxonomy" id="1736751"/>
    <lineage>
        <taxon>Bacteria</taxon>
        <taxon>Pseudomonadati</taxon>
        <taxon>Pseudomonadota</taxon>
        <taxon>Alphaproteobacteria</taxon>
        <taxon>Maricaulales</taxon>
        <taxon>Maricaulaceae</taxon>
        <taxon>Hyphobacterium</taxon>
    </lineage>
</organism>
<sequence>MRVAVYVDGFNLYYRALKGSAHKWLDPVKLARSLLGDDDDIVLLRYFTARISPRAGDPDAPRRQQIYLSALATLPEVKFHYGRFLSKTKVRPLVAEPERYVEVFDTEEKGSDVNLASYLLHDGFSDRYDVALVVSQDTDLCEPMRLTRDHLQKTVGLVWLDGKLPGKRLKSVSSFVRHATPSRLASAQLPESVLGRNGHLLRRPLEWTAG</sequence>
<proteinExistence type="predicted"/>
<keyword evidence="3" id="KW-1185">Reference proteome</keyword>
<dbReference type="Proteomes" id="UP001595379">
    <property type="component" value="Unassembled WGS sequence"/>
</dbReference>
<evidence type="ECO:0000313" key="2">
    <source>
        <dbReference type="EMBL" id="MFC2926247.1"/>
    </source>
</evidence>
<dbReference type="Pfam" id="PF01936">
    <property type="entry name" value="NYN"/>
    <property type="match status" value="1"/>
</dbReference>
<accession>A0ABV6ZXZ2</accession>
<dbReference type="RefSeq" id="WP_343164559.1">
    <property type="nucleotide sequence ID" value="NZ_JBHRSV010000016.1"/>
</dbReference>
<dbReference type="Gene3D" id="3.40.50.1010">
    <property type="entry name" value="5'-nuclease"/>
    <property type="match status" value="1"/>
</dbReference>